<reference evidence="1" key="1">
    <citation type="submission" date="2018-06" db="EMBL/GenBank/DDBJ databases">
        <authorList>
            <person name="Zhirakovskaya E."/>
        </authorList>
    </citation>
    <scope>NUCLEOTIDE SEQUENCE</scope>
</reference>
<gene>
    <name evidence="1" type="ORF">MNBD_GAMMA04-787</name>
</gene>
<evidence type="ECO:0000313" key="1">
    <source>
        <dbReference type="EMBL" id="VAW45994.1"/>
    </source>
</evidence>
<dbReference type="Gene3D" id="3.10.450.50">
    <property type="match status" value="1"/>
</dbReference>
<name>A0A3B0WQL5_9ZZZZ</name>
<sequence>MKTGRNAPCPCGSGKKFKHCCASGSHSLNQELKESLSNETFNSFEDVKAAAERLVAQQNQTVRDDFLGLSSDQVYKMLHFPFDTPDVFQFSEQLDIEPSAPILMLMENIISAIDEKGLKATKISGHLPQKVCKEAWNDYCKRQGPDDFLCSLHSVNKELDFIPLHVARITLELAGFLRKTKGRFYLTKKYQKTANKSGLKGLYPLIFKTYCNEFNWSYWDGYNEVPFLQQSFLFTLYLLKQRGNERVLTSVYKDDFLNAFPSVLEEMEEDTYFTPEQSIRRCYQSRVLDRFLVFLGLATFETIKDSKDIGHQYKIKKTPLLEAMIHFNFSPPKTDKTVH</sequence>
<dbReference type="SUPFAM" id="SSF103642">
    <property type="entry name" value="Sec-C motif"/>
    <property type="match status" value="1"/>
</dbReference>
<accession>A0A3B0WQL5</accession>
<dbReference type="Pfam" id="PF02810">
    <property type="entry name" value="SEC-C"/>
    <property type="match status" value="1"/>
</dbReference>
<proteinExistence type="predicted"/>
<protein>
    <submittedName>
        <fullName evidence="1">Protein translocase subunit SecA</fullName>
    </submittedName>
</protein>
<dbReference type="AlphaFoldDB" id="A0A3B0WQL5"/>
<dbReference type="InterPro" id="IPR004027">
    <property type="entry name" value="SEC_C_motif"/>
</dbReference>
<dbReference type="EMBL" id="UOFB01000112">
    <property type="protein sequence ID" value="VAW45994.1"/>
    <property type="molecule type" value="Genomic_DNA"/>
</dbReference>
<organism evidence="1">
    <name type="scientific">hydrothermal vent metagenome</name>
    <dbReference type="NCBI Taxonomy" id="652676"/>
    <lineage>
        <taxon>unclassified sequences</taxon>
        <taxon>metagenomes</taxon>
        <taxon>ecological metagenomes</taxon>
    </lineage>
</organism>